<dbReference type="PANTHER" id="PTHR11062">
    <property type="entry name" value="EXOSTOSIN HEPARAN SULFATE GLYCOSYLTRANSFERASE -RELATED"/>
    <property type="match status" value="1"/>
</dbReference>
<dbReference type="Gene3D" id="3.90.1410.10">
    <property type="entry name" value="set domain protein methyltransferase, domain 1"/>
    <property type="match status" value="1"/>
</dbReference>
<dbReference type="InterPro" id="IPR046341">
    <property type="entry name" value="SET_dom_sf"/>
</dbReference>
<feature type="transmembrane region" description="Helical" evidence="8">
    <location>
        <begin position="3398"/>
        <end position="3421"/>
    </location>
</feature>
<dbReference type="OrthoDB" id="191686at2759"/>
<dbReference type="Gene3D" id="1.10.287.70">
    <property type="match status" value="1"/>
</dbReference>
<dbReference type="SUPFAM" id="SSF53335">
    <property type="entry name" value="S-adenosyl-L-methionine-dependent methyltransferases"/>
    <property type="match status" value="1"/>
</dbReference>
<dbReference type="InterPro" id="IPR027359">
    <property type="entry name" value="Volt_channel_dom_sf"/>
</dbReference>
<feature type="transmembrane region" description="Helical" evidence="8">
    <location>
        <begin position="2735"/>
        <end position="2759"/>
    </location>
</feature>
<dbReference type="Proteomes" id="UP000186817">
    <property type="component" value="Unassembled WGS sequence"/>
</dbReference>
<feature type="transmembrane region" description="Helical" evidence="8">
    <location>
        <begin position="3300"/>
        <end position="3322"/>
    </location>
</feature>
<evidence type="ECO:0000259" key="9">
    <source>
        <dbReference type="PROSITE" id="PS50158"/>
    </source>
</evidence>
<dbReference type="GO" id="GO:0016020">
    <property type="term" value="C:membrane"/>
    <property type="evidence" value="ECO:0007669"/>
    <property type="project" value="UniProtKB-SubCell"/>
</dbReference>
<keyword evidence="6" id="KW-0863">Zinc-finger</keyword>
<keyword evidence="5 8" id="KW-0472">Membrane</keyword>
<dbReference type="InterPro" id="IPR029063">
    <property type="entry name" value="SAM-dependent_MTases_sf"/>
</dbReference>
<evidence type="ECO:0000256" key="4">
    <source>
        <dbReference type="ARBA" id="ARBA00022989"/>
    </source>
</evidence>
<dbReference type="Pfam" id="PF00098">
    <property type="entry name" value="zf-CCHC"/>
    <property type="match status" value="1"/>
</dbReference>
<dbReference type="GO" id="GO:0003676">
    <property type="term" value="F:nucleic acid binding"/>
    <property type="evidence" value="ECO:0007669"/>
    <property type="project" value="InterPro"/>
</dbReference>
<keyword evidence="10" id="KW-0808">Transferase</keyword>
<keyword evidence="6" id="KW-0862">Zinc</keyword>
<evidence type="ECO:0000313" key="11">
    <source>
        <dbReference type="Proteomes" id="UP000186817"/>
    </source>
</evidence>
<dbReference type="PANTHER" id="PTHR11062:SF281">
    <property type="entry name" value="EXOSTOSIN-LIKE 2"/>
    <property type="match status" value="1"/>
</dbReference>
<dbReference type="GO" id="GO:0008270">
    <property type="term" value="F:zinc ion binding"/>
    <property type="evidence" value="ECO:0007669"/>
    <property type="project" value="UniProtKB-KW"/>
</dbReference>
<dbReference type="InterPro" id="IPR004263">
    <property type="entry name" value="Exostosin"/>
</dbReference>
<dbReference type="InterPro" id="IPR005821">
    <property type="entry name" value="Ion_trans_dom"/>
</dbReference>
<evidence type="ECO:0000256" key="1">
    <source>
        <dbReference type="ARBA" id="ARBA00004141"/>
    </source>
</evidence>
<dbReference type="Pfam" id="PF03016">
    <property type="entry name" value="Exostosin_GT47"/>
    <property type="match status" value="1"/>
</dbReference>
<dbReference type="GO" id="GO:0016757">
    <property type="term" value="F:glycosyltransferase activity"/>
    <property type="evidence" value="ECO:0007669"/>
    <property type="project" value="InterPro"/>
</dbReference>
<dbReference type="Pfam" id="PF00520">
    <property type="entry name" value="Ion_trans"/>
    <property type="match status" value="2"/>
</dbReference>
<dbReference type="EMBL" id="LSRX01000197">
    <property type="protein sequence ID" value="OLQ04957.1"/>
    <property type="molecule type" value="Genomic_DNA"/>
</dbReference>
<evidence type="ECO:0000256" key="7">
    <source>
        <dbReference type="SAM" id="MobiDB-lite"/>
    </source>
</evidence>
<name>A0A1Q9EC44_SYMMI</name>
<dbReference type="InterPro" id="IPR001878">
    <property type="entry name" value="Znf_CCHC"/>
</dbReference>
<comment type="caution">
    <text evidence="10">The sequence shown here is derived from an EMBL/GenBank/DDBJ whole genome shotgun (WGS) entry which is preliminary data.</text>
</comment>
<accession>A0A1Q9EC44</accession>
<evidence type="ECO:0000256" key="2">
    <source>
        <dbReference type="ARBA" id="ARBA00010271"/>
    </source>
</evidence>
<reference evidence="10 11" key="1">
    <citation type="submission" date="2016-02" db="EMBL/GenBank/DDBJ databases">
        <title>Genome analysis of coral dinoflagellate symbionts highlights evolutionary adaptations to a symbiotic lifestyle.</title>
        <authorList>
            <person name="Aranda M."/>
            <person name="Li Y."/>
            <person name="Liew Y.J."/>
            <person name="Baumgarten S."/>
            <person name="Simakov O."/>
            <person name="Wilson M."/>
            <person name="Piel J."/>
            <person name="Ashoor H."/>
            <person name="Bougouffa S."/>
            <person name="Bajic V.B."/>
            <person name="Ryu T."/>
            <person name="Ravasi T."/>
            <person name="Bayer T."/>
            <person name="Micklem G."/>
            <person name="Kim H."/>
            <person name="Bhak J."/>
            <person name="Lajeunesse T.C."/>
            <person name="Voolstra C.R."/>
        </authorList>
    </citation>
    <scope>NUCLEOTIDE SEQUENCE [LARGE SCALE GENOMIC DNA]</scope>
    <source>
        <strain evidence="10 11">CCMP2467</strain>
    </source>
</reference>
<dbReference type="SUPFAM" id="SSF82199">
    <property type="entry name" value="SET domain"/>
    <property type="match status" value="1"/>
</dbReference>
<sequence>MGRRPGAFSASLSQEDREVQAELLALRGHLPKQLEADEIEDRQKDVLDEAGFVMDENNPLVYVSKNDASRTDGVPYVVTYKKVAIRKIPSTESHVLGALEAGDNLTLFDADVTGAWRKLHYKLKGGYGSLVEAWVMLRHHQLGALVQRADGKSDRVEAKEPVSTQVPVAAPAVDASAEEEVDKTARAAALAAEFGERLMLMSAQDVRRFMPTGNRRTFEVVWKPTVAVRTMPHKDALIVTTAEHGLQIDTFGTDETGEWRKVYCSCTSSGREDAPLPETPLAAWMLEKHETLGVLLRSVEDTMRPTVSRFSWAVAKLACADAAVIDQLAEEQAARVGEFHAVNLAVGNVARSLELLKCIRRYIHSLAKPSTTKFRMKHRRHGVKLAVLALYVGGSRSASGWTECSLNDVLDLGPATQLENFWQDYVLNWSSLHIDSGASLEDARFFAKWTRIFMQSTELFAAVASDCLFGVLTVFLQALPAIDYEGGRNEARDVLQLSAEILESIPQDEMEDAKAKASQEGWEVERLFSTFQLYQAVLGPGGKDKTVPCTGPKVFVYPAPDGLGIAPAELLHSGPAGYLPAMMSKPLQCLFGMYGTELLFHKRFQEEASSCRTDDPHDAEIFFVPSYFKCIEVLNYFDAFDSDDAEADLLFHNVLHHLRSFGPWFDRKDGADHVFLFSWGRHPCRIPGWRLGLRSAILLQVENHCEDLNLEKPEPSFSRWKDIIIPGHVDLWRARELLSKNRPLEDRDVLLCFHGRHAGNTQSYANVSVRTRIMEELAGLSGVSVGGFIEEYHVLMGRSLFCLAPRGITPWTIHLFVALLAGCIPVILSDDLEVPFQELLEWPDFSIKWPAENISELYGYLRSIPALELVRLKEGVDQHSCWFNYYSEKENCNPFAAVMTLLQRRVEQRPRYGGLVWGPNDLHSQRDEFVVVLSQNILWANAKLLNKSEKLVDSLCGASMRRVEEFNAQNLANAVWAIATLSYTLTEKMGAFIEQSILKIHEFGPQGLANTQNLRSQSAMVSFEGALLNHTAFSGGRFRASRRLVAGEPILALPERTCWTPSAARKCQVLQRLLDQDASDSIWMAFHILLAHDGRLGEPYTSQMALLREASEGLLLWDDEDLLHLQGSRWLDIAKQGREEILEEFAALYDFLGEEGAAELGASPERYLWAQAILLQYLLRFVRSDGTAVEIFMPELAVLEAESLGAATLEAPGLARLESAGQESMLVFYASRIFEEGELVQLCHGGLACCAGRALFERGRFTPRSPASHFEFALTVPVPPKMSDKVSKKVAELAPDGLQPGQFLPAEAVEEWQPAVLVEGSLQLNVRISEQNPLPAAAVVELLKLALDKESEEIAEQAATNVLSHALLSINKEYLAAATRPKVPEAPTAVSRQRRQRARALIEEEKWLLGLGQSALEAPSSLKPPPPRATMPVWHRMEGCAESLQRLCVSFAWLSPGQGEEARALLSELRALRVCLAGFPDGNPETVALVQVPTSSNQALRSHSKVSLAALRARLAACTWEISSLRALCEDAEDRRHEALLAGVLGEAAALHVRLLQFREAHAKLAECLQLSPESQAAKSLARDCAIALGSRAEDVLGMGPRISWKEVTSVSAELKERLQGAGYTQESLPKAAGLPSMLHFVSNRGESLANALQARVRIGDVSQDLVDLVRLFLLRRLLPLQRVVALLGEEITSAFLRLQAFCLIVGPNSRVCSESEAAEMLSTESHKADLELFSAIALWPVEEDLLIATDYGDTQHSAHFEPVMYLSLDSYALVAAAPREPVQRVLDVCCGSGVQGIVALRTYAERATFVDINPRCLTFTRFNAALNGFYERASFIQGSVDTLNDLDLFQELVKTKRGLYRPESGVVRYSAQDWVKFRADGEELLYIMRNQKPANCREWSLAMLQKAYRSSCRRHGSWDRMNLCLHDFLSLFPRTFELFGAHEQLVRPFRSSVSSVADGEEEVMKRLAMAILANPPFVPNPEHTAAAAAPLYSGAGCDGEAVHRAIFAKALHLLSNGGYLSTVAEVPNPESLATRVKDWIEEGQAEDAVRPDATVKVFTGKRVPAEEYWRSATQERSELERRSYAEGLRAVGVHCMAEAMTARRSPSQVPAQMQSPVDGLQDKAAKLAGRKSFLTKAASGGSGSYPMTLAMLKILSADAFFTDELTKANIYMLEVFAQLVAFVTPLEYETGYTAPSAEEARNMFARAVSDLEYATKGAESALVLARHDGRSELSHDAGSVVIADNVQRDQLWVDDESWAFAKMEQKIDELMAVVAQEAIFWPLPCAEDVRYQGIAAKQSRWSNLEELHQEDSNEVEAGPLSSLPVLTAKLLVEVLVDSSDASTFQTNIDDIDQILRVISEEQAQLLQLVEEQHASFSMSVQLAFARMERSDLLSRGGFGKRGRALCATSPCDLCIAEGNDDDTQEVFQDVPDQTDMLSCDDLAAHQHSSSLRKIDSTFSVPSPSRAKSKKSANSKPTAEDLLGLDNFIDRSKAWTDLLAGMLVLINSFVMLAARLHRVADPNFCESVELEVEGRAVGALIGMGEGPTLNDVSPLFRTLDAIFVFVFLAELLLRIFMEKLQFVRDVANWFDTLLVIAGLVDMFVILPMSDGAEGQNIVMLRMVRVLKCVRAIRLVRTFRFFRGLRLLVKACYCFLPSLGWSMVLLLVFMWMGTLVLGNLLQDFITDPLNNFDDRVWIWNRYGTAYRAMYTLYEITFAGNWPTSARPVLEKVNQAYVIFFLIYITIIVFAAIRVISAVFLKDTLEAARNDDETLVIERLRNKQKYVQKLQEVFHAIGGSVDGLITEERLASILESPKALAYFQTLDLDVTETSALFSLLDNGDGEITQEEFIDGVLRCKGPARAIDQVALRADLKQMDAKISQITRALKLPNPRSELEGDVQLDLCYSISPKEVAEALHNLTIASQARRICDCFPSDSPGLTLFEICARAGRSEKMRALAAAATARLRNLILAGNAALPEVLRLLRAGAEPTRQNLSCFVNEQGDAKRARIEVGPNASPGARRLSCSGTPLHWVCHAASRVPDNCRIHYVEITRYLCDAVPVSLFLMDDNKRTPLEVLLNRCEGDAGRLACTNCGKIGHVSKECTQEESTYRTDALAALVAGFGKALVQYPLMAASAMAGPGLQVAVREARELLLAHAPVVLEAEQKRILDLARAQHDAFEQSLFAKIWKFDTAKGGVRVTEMARQQEEYSVQADVPRAGPTLALTWDTAVEAPSAAKSDNELLGLQTLVSHTKEYIDFVAGVLVLLNSCVMLAELEAEGLAYGAQLGLGRGPSLEEVQPIFQSLDTAFVFIFLIELLFRVAIERWDFLRDPANWFDAALVLLGLADLLIFVQLAGGSDAQNIILLRLVRVLKSVRAIRMLRTFRFLKGLRFLVKACQCFLPSLAWSMLLLFVFMCMGTLVLGNLLRDFILDETANMNDRLWVWDRYGTASRAMYTFYEILGEEYVQSVANLCRA</sequence>
<evidence type="ECO:0000313" key="10">
    <source>
        <dbReference type="EMBL" id="OLQ04957.1"/>
    </source>
</evidence>
<feature type="transmembrane region" description="Helical" evidence="8">
    <location>
        <begin position="3334"/>
        <end position="3353"/>
    </location>
</feature>
<dbReference type="SUPFAM" id="SSF81324">
    <property type="entry name" value="Voltage-gated potassium channels"/>
    <property type="match status" value="2"/>
</dbReference>
<keyword evidence="4 8" id="KW-1133">Transmembrane helix</keyword>
<dbReference type="InterPro" id="IPR011992">
    <property type="entry name" value="EF-hand-dom_pair"/>
</dbReference>
<dbReference type="Pfam" id="PF06325">
    <property type="entry name" value="PrmA"/>
    <property type="match status" value="1"/>
</dbReference>
<feature type="region of interest" description="Disordered" evidence="7">
    <location>
        <begin position="2449"/>
        <end position="2477"/>
    </location>
</feature>
<proteinExistence type="inferred from homology"/>
<feature type="transmembrane region" description="Helical" evidence="8">
    <location>
        <begin position="2559"/>
        <end position="2577"/>
    </location>
</feature>
<dbReference type="InterPro" id="IPR040911">
    <property type="entry name" value="Exostosin_GT47"/>
</dbReference>
<dbReference type="Gene3D" id="3.40.50.150">
    <property type="entry name" value="Vaccinia Virus protein VP39"/>
    <property type="match status" value="1"/>
</dbReference>
<keyword evidence="11" id="KW-1185">Reference proteome</keyword>
<organism evidence="10 11">
    <name type="scientific">Symbiodinium microadriaticum</name>
    <name type="common">Dinoflagellate</name>
    <name type="synonym">Zooxanthella microadriatica</name>
    <dbReference type="NCBI Taxonomy" id="2951"/>
    <lineage>
        <taxon>Eukaryota</taxon>
        <taxon>Sar</taxon>
        <taxon>Alveolata</taxon>
        <taxon>Dinophyceae</taxon>
        <taxon>Suessiales</taxon>
        <taxon>Symbiodiniaceae</taxon>
        <taxon>Symbiodinium</taxon>
    </lineage>
</organism>
<protein>
    <submittedName>
        <fullName evidence="10">Putative glucuronoxylan glucuronosyltransferase IRX7</fullName>
    </submittedName>
</protein>
<comment type="similarity">
    <text evidence="2">Belongs to the glycosyltransferase 47 family.</text>
</comment>
<evidence type="ECO:0000256" key="6">
    <source>
        <dbReference type="PROSITE-ProRule" id="PRU00047"/>
    </source>
</evidence>
<evidence type="ECO:0000256" key="5">
    <source>
        <dbReference type="ARBA" id="ARBA00023136"/>
    </source>
</evidence>
<dbReference type="PROSITE" id="PS50158">
    <property type="entry name" value="ZF_CCHC"/>
    <property type="match status" value="1"/>
</dbReference>
<evidence type="ECO:0000256" key="3">
    <source>
        <dbReference type="ARBA" id="ARBA00022692"/>
    </source>
</evidence>
<dbReference type="GO" id="GO:0005216">
    <property type="term" value="F:monoatomic ion channel activity"/>
    <property type="evidence" value="ECO:0007669"/>
    <property type="project" value="InterPro"/>
</dbReference>
<dbReference type="Gene3D" id="1.20.120.350">
    <property type="entry name" value="Voltage-gated potassium channels. Chain C"/>
    <property type="match status" value="2"/>
</dbReference>
<dbReference type="SUPFAM" id="SSF47473">
    <property type="entry name" value="EF-hand"/>
    <property type="match status" value="1"/>
</dbReference>
<keyword evidence="6" id="KW-0479">Metal-binding</keyword>
<gene>
    <name evidence="10" type="primary">IRX7</name>
    <name evidence="10" type="ORF">AK812_SmicGene11903</name>
</gene>
<dbReference type="SMART" id="SM00343">
    <property type="entry name" value="ZnF_C2HC"/>
    <property type="match status" value="1"/>
</dbReference>
<feature type="domain" description="CCHC-type" evidence="9">
    <location>
        <begin position="3090"/>
        <end position="3105"/>
    </location>
</feature>
<comment type="subcellular location">
    <subcellularLocation>
        <location evidence="1">Membrane</location>
        <topology evidence="1">Multi-pass membrane protein</topology>
    </subcellularLocation>
</comment>
<feature type="transmembrane region" description="Helical" evidence="8">
    <location>
        <begin position="2589"/>
        <end position="2609"/>
    </location>
</feature>
<dbReference type="CDD" id="cd02440">
    <property type="entry name" value="AdoMet_MTases"/>
    <property type="match status" value="1"/>
</dbReference>
<feature type="transmembrane region" description="Helical" evidence="8">
    <location>
        <begin position="2646"/>
        <end position="2671"/>
    </location>
</feature>
<dbReference type="Gene3D" id="1.10.238.10">
    <property type="entry name" value="EF-hand"/>
    <property type="match status" value="1"/>
</dbReference>
<evidence type="ECO:0000256" key="8">
    <source>
        <dbReference type="SAM" id="Phobius"/>
    </source>
</evidence>
<keyword evidence="3 8" id="KW-0812">Transmembrane</keyword>